<reference evidence="2" key="1">
    <citation type="journal article" date="2023" name="Mol. Phylogenet. Evol.">
        <title>Genome-scale phylogeny and comparative genomics of the fungal order Sordariales.</title>
        <authorList>
            <person name="Hensen N."/>
            <person name="Bonometti L."/>
            <person name="Westerberg I."/>
            <person name="Brannstrom I.O."/>
            <person name="Guillou S."/>
            <person name="Cros-Aarteil S."/>
            <person name="Calhoun S."/>
            <person name="Haridas S."/>
            <person name="Kuo A."/>
            <person name="Mondo S."/>
            <person name="Pangilinan J."/>
            <person name="Riley R."/>
            <person name="LaButti K."/>
            <person name="Andreopoulos B."/>
            <person name="Lipzen A."/>
            <person name="Chen C."/>
            <person name="Yan M."/>
            <person name="Daum C."/>
            <person name="Ng V."/>
            <person name="Clum A."/>
            <person name="Steindorff A."/>
            <person name="Ohm R.A."/>
            <person name="Martin F."/>
            <person name="Silar P."/>
            <person name="Natvig D.O."/>
            <person name="Lalanne C."/>
            <person name="Gautier V."/>
            <person name="Ament-Velasquez S.L."/>
            <person name="Kruys A."/>
            <person name="Hutchinson M.I."/>
            <person name="Powell A.J."/>
            <person name="Barry K."/>
            <person name="Miller A.N."/>
            <person name="Grigoriev I.V."/>
            <person name="Debuchy R."/>
            <person name="Gladieux P."/>
            <person name="Hiltunen Thoren M."/>
            <person name="Johannesson H."/>
        </authorList>
    </citation>
    <scope>NUCLEOTIDE SEQUENCE</scope>
    <source>
        <strain evidence="2">CBS 314.62</strain>
    </source>
</reference>
<name>A0AAE0X7S6_9PEZI</name>
<comment type="caution">
    <text evidence="2">The sequence shown here is derived from an EMBL/GenBank/DDBJ whole genome shotgun (WGS) entry which is preliminary data.</text>
</comment>
<evidence type="ECO:0000313" key="2">
    <source>
        <dbReference type="EMBL" id="KAK3687612.1"/>
    </source>
</evidence>
<evidence type="ECO:0000313" key="3">
    <source>
        <dbReference type="Proteomes" id="UP001270362"/>
    </source>
</evidence>
<feature type="compositionally biased region" description="Pro residues" evidence="1">
    <location>
        <begin position="135"/>
        <end position="145"/>
    </location>
</feature>
<dbReference type="Proteomes" id="UP001270362">
    <property type="component" value="Unassembled WGS sequence"/>
</dbReference>
<gene>
    <name evidence="2" type="ORF">B0T22DRAFT_133644</name>
</gene>
<keyword evidence="3" id="KW-1185">Reference proteome</keyword>
<evidence type="ECO:0000256" key="1">
    <source>
        <dbReference type="SAM" id="MobiDB-lite"/>
    </source>
</evidence>
<feature type="compositionally biased region" description="Polar residues" evidence="1">
    <location>
        <begin position="120"/>
        <end position="129"/>
    </location>
</feature>
<feature type="region of interest" description="Disordered" evidence="1">
    <location>
        <begin position="120"/>
        <end position="145"/>
    </location>
</feature>
<organism evidence="2 3">
    <name type="scientific">Podospora appendiculata</name>
    <dbReference type="NCBI Taxonomy" id="314037"/>
    <lineage>
        <taxon>Eukaryota</taxon>
        <taxon>Fungi</taxon>
        <taxon>Dikarya</taxon>
        <taxon>Ascomycota</taxon>
        <taxon>Pezizomycotina</taxon>
        <taxon>Sordariomycetes</taxon>
        <taxon>Sordariomycetidae</taxon>
        <taxon>Sordariales</taxon>
        <taxon>Podosporaceae</taxon>
        <taxon>Podospora</taxon>
    </lineage>
</organism>
<dbReference type="AlphaFoldDB" id="A0AAE0X7S6"/>
<accession>A0AAE0X7S6</accession>
<protein>
    <submittedName>
        <fullName evidence="2">Uncharacterized protein</fullName>
    </submittedName>
</protein>
<reference evidence="2" key="2">
    <citation type="submission" date="2023-06" db="EMBL/GenBank/DDBJ databases">
        <authorList>
            <consortium name="Lawrence Berkeley National Laboratory"/>
            <person name="Haridas S."/>
            <person name="Hensen N."/>
            <person name="Bonometti L."/>
            <person name="Westerberg I."/>
            <person name="Brannstrom I.O."/>
            <person name="Guillou S."/>
            <person name="Cros-Aarteil S."/>
            <person name="Calhoun S."/>
            <person name="Kuo A."/>
            <person name="Mondo S."/>
            <person name="Pangilinan J."/>
            <person name="Riley R."/>
            <person name="Labutti K."/>
            <person name="Andreopoulos B."/>
            <person name="Lipzen A."/>
            <person name="Chen C."/>
            <person name="Yanf M."/>
            <person name="Daum C."/>
            <person name="Ng V."/>
            <person name="Clum A."/>
            <person name="Steindorff A."/>
            <person name="Ohm R."/>
            <person name="Martin F."/>
            <person name="Silar P."/>
            <person name="Natvig D."/>
            <person name="Lalanne C."/>
            <person name="Gautier V."/>
            <person name="Ament-Velasquez S.L."/>
            <person name="Kruys A."/>
            <person name="Hutchinson M.I."/>
            <person name="Powell A.J."/>
            <person name="Barry K."/>
            <person name="Miller A.N."/>
            <person name="Grigoriev I.V."/>
            <person name="Debuchy R."/>
            <person name="Gladieux P."/>
            <person name="Thoren M.H."/>
            <person name="Johannesson H."/>
        </authorList>
    </citation>
    <scope>NUCLEOTIDE SEQUENCE</scope>
    <source>
        <strain evidence="2">CBS 314.62</strain>
    </source>
</reference>
<sequence length="145" mass="15741">MFGRKARNKNMGMYFSFVWKQNGGGLFFFVCFCFTLPTSIKYLLVSFSACLFNSRGGGLPRYNSGFCPFLLCAVLGVDFGLVRFDCSFGGGIVNIEVAKCTQCTLPYLVSRIQSNDGCSRGTLSSNSAQPRIATEPPPPEEPAAG</sequence>
<proteinExistence type="predicted"/>
<dbReference type="EMBL" id="JAULSO010000002">
    <property type="protein sequence ID" value="KAK3687612.1"/>
    <property type="molecule type" value="Genomic_DNA"/>
</dbReference>